<dbReference type="EMBL" id="CAJNNW010033512">
    <property type="protein sequence ID" value="CAE8719325.1"/>
    <property type="molecule type" value="Genomic_DNA"/>
</dbReference>
<evidence type="ECO:0000313" key="2">
    <source>
        <dbReference type="EMBL" id="CAE8719325.1"/>
    </source>
</evidence>
<dbReference type="InterPro" id="IPR011009">
    <property type="entry name" value="Kinase-like_dom_sf"/>
</dbReference>
<dbReference type="Gene3D" id="3.30.200.20">
    <property type="entry name" value="Phosphorylase Kinase, domain 1"/>
    <property type="match status" value="1"/>
</dbReference>
<dbReference type="PANTHER" id="PTHR27006">
    <property type="entry name" value="PROMASTIGOTE SURFACE ANTIGEN PROTEIN PSA"/>
    <property type="match status" value="1"/>
</dbReference>
<dbReference type="GO" id="GO:0005524">
    <property type="term" value="F:ATP binding"/>
    <property type="evidence" value="ECO:0007669"/>
    <property type="project" value="InterPro"/>
</dbReference>
<dbReference type="AlphaFoldDB" id="A0A813L3X9"/>
<dbReference type="Proteomes" id="UP000626109">
    <property type="component" value="Unassembled WGS sequence"/>
</dbReference>
<accession>A0A813L3X9</accession>
<dbReference type="SUPFAM" id="SSF56112">
    <property type="entry name" value="Protein kinase-like (PK-like)"/>
    <property type="match status" value="1"/>
</dbReference>
<evidence type="ECO:0000259" key="1">
    <source>
        <dbReference type="PROSITE" id="PS50011"/>
    </source>
</evidence>
<evidence type="ECO:0000313" key="3">
    <source>
        <dbReference type="Proteomes" id="UP000626109"/>
    </source>
</evidence>
<dbReference type="PROSITE" id="PS50011">
    <property type="entry name" value="PROTEIN_KINASE_DOM"/>
    <property type="match status" value="1"/>
</dbReference>
<sequence>MILLIPAVYLALKLPLPENNFEGFATRRILIAIRLMIASLCGFLGRSSIEITDRVRFLRVRSIGQELAAERVLRARAEHEAENASPGQAVPRSDELLSQASHATGRSSGATSTSSFLFKIRASHREFTQSSTMRIQLLGLSIMGKQERWLIDEDMLDFGAGKVLGQVGFGMVFAGLMAGTEVAIKMPKGELHPGVLRSFANELRVLRHLSHPNIVAFCGALISHGETPAILLVEELVEGMSAEVCFLSPSPILSANARCIILLGICNLLWYMMS</sequence>
<protein>
    <recommendedName>
        <fullName evidence="1">Protein kinase domain-containing protein</fullName>
    </recommendedName>
</protein>
<feature type="domain" description="Protein kinase" evidence="1">
    <location>
        <begin position="158"/>
        <end position="274"/>
    </location>
</feature>
<dbReference type="PANTHER" id="PTHR27006:SF562">
    <property type="entry name" value="REPEAT TRANSMEMBRANE PROTEIN KINASE, PUTATIVE-RELATED"/>
    <property type="match status" value="1"/>
</dbReference>
<comment type="caution">
    <text evidence="2">The sequence shown here is derived from an EMBL/GenBank/DDBJ whole genome shotgun (WGS) entry which is preliminary data.</text>
</comment>
<organism evidence="2 3">
    <name type="scientific">Polarella glacialis</name>
    <name type="common">Dinoflagellate</name>
    <dbReference type="NCBI Taxonomy" id="89957"/>
    <lineage>
        <taxon>Eukaryota</taxon>
        <taxon>Sar</taxon>
        <taxon>Alveolata</taxon>
        <taxon>Dinophyceae</taxon>
        <taxon>Suessiales</taxon>
        <taxon>Suessiaceae</taxon>
        <taxon>Polarella</taxon>
    </lineage>
</organism>
<dbReference type="InterPro" id="IPR000719">
    <property type="entry name" value="Prot_kinase_dom"/>
</dbReference>
<proteinExistence type="predicted"/>
<dbReference type="Pfam" id="PF07714">
    <property type="entry name" value="PK_Tyr_Ser-Thr"/>
    <property type="match status" value="1"/>
</dbReference>
<name>A0A813L3X9_POLGL</name>
<dbReference type="GO" id="GO:0004672">
    <property type="term" value="F:protein kinase activity"/>
    <property type="evidence" value="ECO:0007669"/>
    <property type="project" value="InterPro"/>
</dbReference>
<reference evidence="2" key="1">
    <citation type="submission" date="2021-02" db="EMBL/GenBank/DDBJ databases">
        <authorList>
            <person name="Dougan E. K."/>
            <person name="Rhodes N."/>
            <person name="Thang M."/>
            <person name="Chan C."/>
        </authorList>
    </citation>
    <scope>NUCLEOTIDE SEQUENCE</scope>
</reference>
<dbReference type="InterPro" id="IPR001245">
    <property type="entry name" value="Ser-Thr/Tyr_kinase_cat_dom"/>
</dbReference>
<gene>
    <name evidence="2" type="ORF">PGLA2088_LOCUS40586</name>
</gene>